<feature type="region of interest" description="Disordered" evidence="1">
    <location>
        <begin position="213"/>
        <end position="298"/>
    </location>
</feature>
<evidence type="ECO:0000256" key="1">
    <source>
        <dbReference type="SAM" id="MobiDB-lite"/>
    </source>
</evidence>
<dbReference type="SUPFAM" id="SSF53300">
    <property type="entry name" value="vWA-like"/>
    <property type="match status" value="1"/>
</dbReference>
<dbReference type="Pfam" id="PF11775">
    <property type="entry name" value="CobT_C"/>
    <property type="match status" value="1"/>
</dbReference>
<name>A0A5S5MCG4_9BACT</name>
<dbReference type="InterPro" id="IPR051928">
    <property type="entry name" value="NorD/CobT"/>
</dbReference>
<dbReference type="AlphaFoldDB" id="A0A5S5MCG4"/>
<keyword evidence="4" id="KW-1185">Reference proteome</keyword>
<evidence type="ECO:0000259" key="2">
    <source>
        <dbReference type="PROSITE" id="PS50234"/>
    </source>
</evidence>
<dbReference type="Proteomes" id="UP000321899">
    <property type="component" value="Unassembled WGS sequence"/>
</dbReference>
<feature type="domain" description="VWFA" evidence="2">
    <location>
        <begin position="431"/>
        <end position="602"/>
    </location>
</feature>
<dbReference type="EMBL" id="VDMB01000035">
    <property type="protein sequence ID" value="TYT73315.1"/>
    <property type="molecule type" value="Genomic_DNA"/>
</dbReference>
<dbReference type="PROSITE" id="PS50234">
    <property type="entry name" value="VWFA"/>
    <property type="match status" value="1"/>
</dbReference>
<dbReference type="SMART" id="SM00327">
    <property type="entry name" value="VWA"/>
    <property type="match status" value="1"/>
</dbReference>
<dbReference type="InterPro" id="IPR036465">
    <property type="entry name" value="vWFA_dom_sf"/>
</dbReference>
<gene>
    <name evidence="3" type="ORF">FIM25_15705</name>
</gene>
<dbReference type="InterPro" id="IPR002035">
    <property type="entry name" value="VWF_A"/>
</dbReference>
<dbReference type="InterPro" id="IPR025861">
    <property type="entry name" value="CobT_VWA_dom"/>
</dbReference>
<dbReference type="PANTHER" id="PTHR41248">
    <property type="entry name" value="NORD PROTEIN"/>
    <property type="match status" value="1"/>
</dbReference>
<dbReference type="InterPro" id="IPR006538">
    <property type="entry name" value="CobT"/>
</dbReference>
<dbReference type="Gene3D" id="3.40.50.410">
    <property type="entry name" value="von Willebrand factor, type A domain"/>
    <property type="match status" value="1"/>
</dbReference>
<feature type="compositionally biased region" description="Low complexity" evidence="1">
    <location>
        <begin position="257"/>
        <end position="270"/>
    </location>
</feature>
<dbReference type="OrthoDB" id="5429046at2"/>
<evidence type="ECO:0000313" key="4">
    <source>
        <dbReference type="Proteomes" id="UP000321899"/>
    </source>
</evidence>
<feature type="compositionally biased region" description="Low complexity" evidence="1">
    <location>
        <begin position="277"/>
        <end position="286"/>
    </location>
</feature>
<dbReference type="PANTHER" id="PTHR41248:SF1">
    <property type="entry name" value="NORD PROTEIN"/>
    <property type="match status" value="1"/>
</dbReference>
<protein>
    <recommendedName>
        <fullName evidence="2">VWFA domain-containing protein</fullName>
    </recommendedName>
</protein>
<accession>A0A5S5MCG4</accession>
<comment type="caution">
    <text evidence="3">The sequence shown here is derived from an EMBL/GenBank/DDBJ whole genome shotgun (WGS) entry which is preliminary data.</text>
</comment>
<sequence length="602" mass="65311">MTGNTGKHAILKSLPLLAGVLGKSYGIRVEIGGSQAYTNGSVIFLPQLPEQSDPDFMGLVRGYIDHESAHIRETDFSILGNMIPIEKNIWNILEDWRVEGKLAAVFPGCRQNFNWLIRRLFAGEGGGGHAHADSSVVILNWLLLTVRSWDVAEIGIERDHLARILDTRWPGLKSEVEEVLEQVRRYCPDSFACLRYANDIMDILNMWADREQDQEKLEEGGAAGSETQEQGNEGGEDSGSAGQDGSSPAGQDGTLGSESPDSSMDSSHGSCLDEKGTNGSSNSPYSGGSGSQDEGFDDGLGMDLVPIYEADLSPEKIGWLLAASESELPEDLGSSIAKTIESKAAGSSNRVEVASVSPKELMEIGLEEVRQIRAVTSGMRNRFHALFQSMKDVRSTPSRRGKINTKNLYSMVQGNQKLFLRHGSRQGINTAVHILLDSSGSMRKRISLASQVCHAVAQTLELVGINTGVTAFPGECSPVNSDILTVAPMVRHGEAIHNRFYLDVKGSTPMGEAIWWVLQEMIHLKEPRKMVFVITDGMPDCMNMAVRAIDAGVGMGVEFYGIGIDSPVVHSLLPGSSVNISNLDELAQAVFTMLGRTFKQAN</sequence>
<feature type="compositionally biased region" description="Polar residues" evidence="1">
    <location>
        <begin position="240"/>
        <end position="249"/>
    </location>
</feature>
<organism evidence="3 4">
    <name type="scientific">Desulfobotulus mexicanus</name>
    <dbReference type="NCBI Taxonomy" id="2586642"/>
    <lineage>
        <taxon>Bacteria</taxon>
        <taxon>Pseudomonadati</taxon>
        <taxon>Thermodesulfobacteriota</taxon>
        <taxon>Desulfobacteria</taxon>
        <taxon>Desulfobacterales</taxon>
        <taxon>Desulfobacteraceae</taxon>
        <taxon>Desulfobotulus</taxon>
    </lineage>
</organism>
<proteinExistence type="predicted"/>
<reference evidence="3 4" key="1">
    <citation type="submission" date="2019-06" db="EMBL/GenBank/DDBJ databases">
        <title>Desulfobotulus mexicanus sp. nov., a novel sulfate-reducing bacterium isolated from the sediment of an alkaline crater lake in Mexico.</title>
        <authorList>
            <person name="Hirschler-Rea A."/>
        </authorList>
    </citation>
    <scope>NUCLEOTIDE SEQUENCE [LARGE SCALE GENOMIC DNA]</scope>
    <source>
        <strain evidence="3 4">PAR22N</strain>
    </source>
</reference>
<dbReference type="RefSeq" id="WP_139450808.1">
    <property type="nucleotide sequence ID" value="NZ_VDMB01000035.1"/>
</dbReference>
<dbReference type="Pfam" id="PF06213">
    <property type="entry name" value="CobT"/>
    <property type="match status" value="1"/>
</dbReference>
<evidence type="ECO:0000313" key="3">
    <source>
        <dbReference type="EMBL" id="TYT73315.1"/>
    </source>
</evidence>
<dbReference type="GO" id="GO:0009236">
    <property type="term" value="P:cobalamin biosynthetic process"/>
    <property type="evidence" value="ECO:0007669"/>
    <property type="project" value="InterPro"/>
</dbReference>